<dbReference type="AlphaFoldDB" id="A0A2Z6S096"/>
<accession>A0A2Z6S096</accession>
<evidence type="ECO:0000313" key="1">
    <source>
        <dbReference type="EMBL" id="GBC07931.1"/>
    </source>
</evidence>
<dbReference type="EMBL" id="BLAL01000165">
    <property type="protein sequence ID" value="GES87373.1"/>
    <property type="molecule type" value="Genomic_DNA"/>
</dbReference>
<dbReference type="Proteomes" id="UP000247702">
    <property type="component" value="Unassembled WGS sequence"/>
</dbReference>
<evidence type="ECO:0000313" key="3">
    <source>
        <dbReference type="Proteomes" id="UP000247702"/>
    </source>
</evidence>
<keyword evidence="3" id="KW-1185">Reference proteome</keyword>
<evidence type="ECO:0000313" key="2">
    <source>
        <dbReference type="EMBL" id="GES87373.1"/>
    </source>
</evidence>
<reference evidence="2" key="2">
    <citation type="submission" date="2019-10" db="EMBL/GenBank/DDBJ databases">
        <title>Conservation and host-specific expression of non-tandemly repeated heterogenous ribosome RNA gene in arbuscular mycorrhizal fungi.</title>
        <authorList>
            <person name="Maeda T."/>
            <person name="Kobayashi Y."/>
            <person name="Nakagawa T."/>
            <person name="Ezawa T."/>
            <person name="Yamaguchi K."/>
            <person name="Bino T."/>
            <person name="Nishimoto Y."/>
            <person name="Shigenobu S."/>
            <person name="Kawaguchi M."/>
        </authorList>
    </citation>
    <scope>NUCLEOTIDE SEQUENCE</scope>
    <source>
        <strain evidence="2">HR1</strain>
    </source>
</reference>
<dbReference type="Proteomes" id="UP000615446">
    <property type="component" value="Unassembled WGS sequence"/>
</dbReference>
<gene>
    <name evidence="2" type="ORF">RCL2_001437000</name>
    <name evidence="1" type="ORF">RclHR1_00780011</name>
</gene>
<name>A0A2Z6S096_9GLOM</name>
<proteinExistence type="predicted"/>
<dbReference type="EMBL" id="BEXD01004181">
    <property type="protein sequence ID" value="GBC07931.1"/>
    <property type="molecule type" value="Genomic_DNA"/>
</dbReference>
<organism evidence="1 3">
    <name type="scientific">Rhizophagus clarus</name>
    <dbReference type="NCBI Taxonomy" id="94130"/>
    <lineage>
        <taxon>Eukaryota</taxon>
        <taxon>Fungi</taxon>
        <taxon>Fungi incertae sedis</taxon>
        <taxon>Mucoromycota</taxon>
        <taxon>Glomeromycotina</taxon>
        <taxon>Glomeromycetes</taxon>
        <taxon>Glomerales</taxon>
        <taxon>Glomeraceae</taxon>
        <taxon>Rhizophagus</taxon>
    </lineage>
</organism>
<protein>
    <submittedName>
        <fullName evidence="1">Uncharacterized protein</fullName>
    </submittedName>
</protein>
<reference evidence="1 3" key="1">
    <citation type="submission" date="2017-11" db="EMBL/GenBank/DDBJ databases">
        <title>The genome of Rhizophagus clarus HR1 reveals common genetic basis of auxotrophy among arbuscular mycorrhizal fungi.</title>
        <authorList>
            <person name="Kobayashi Y."/>
        </authorList>
    </citation>
    <scope>NUCLEOTIDE SEQUENCE [LARGE SCALE GENOMIC DNA]</scope>
    <source>
        <strain evidence="1 3">HR1</strain>
    </source>
</reference>
<comment type="caution">
    <text evidence="1">The sequence shown here is derived from an EMBL/GenBank/DDBJ whole genome shotgun (WGS) entry which is preliminary data.</text>
</comment>
<sequence>MVSRTVRAFLWILGNRDAILLATLNHMAAWCKCEIKSFCWKNADADVCILDIQLSGGGEEVEEIESSTKEYLETICISFYF</sequence>